<evidence type="ECO:0000313" key="7">
    <source>
        <dbReference type="EMBL" id="ETW10420.1"/>
    </source>
</evidence>
<dbReference type="GO" id="GO:0046872">
    <property type="term" value="F:metal ion binding"/>
    <property type="evidence" value="ECO:0007669"/>
    <property type="project" value="UniProtKB-KW"/>
</dbReference>
<sequence length="191" mass="21140">MWIVCILVNSTFFRRRTKMIRRIGKASLLLSVVPMAGRAARVASHGSAIQACRMLSSKETLAMTEADWQRKLSPARFRILRLKDTEYPGTGVYDKHTETGVYTCGGCGSPLYTSEHKFDAGCGWPAFFDAVPHAVKEIPDADGHRTEIVCASCGGHLGHIFRNEGFPTPTNVRHCVNSLSLDFESSHRDDP</sequence>
<dbReference type="STRING" id="157072.A0A024UWU4"/>
<proteinExistence type="inferred from homology"/>
<dbReference type="VEuPathDB" id="FungiDB:H310_00730"/>
<dbReference type="PANTHER" id="PTHR46081">
    <property type="entry name" value="PEPTIDE METHIONINE SULFOXIDE REDUCTASE 2"/>
    <property type="match status" value="1"/>
</dbReference>
<dbReference type="eggNOG" id="KOG0856">
    <property type="taxonomic scope" value="Eukaryota"/>
</dbReference>
<dbReference type="GO" id="GO:0033743">
    <property type="term" value="F:peptide-methionine (R)-S-oxide reductase activity"/>
    <property type="evidence" value="ECO:0007669"/>
    <property type="project" value="UniProtKB-EC"/>
</dbReference>
<dbReference type="PANTHER" id="PTHR46081:SF8">
    <property type="entry name" value="PEPTIDE METHIONINE SULFOXIDE REDUCTASE 2"/>
    <property type="match status" value="1"/>
</dbReference>
<evidence type="ECO:0000256" key="5">
    <source>
        <dbReference type="RuleBase" id="RU365044"/>
    </source>
</evidence>
<feature type="domain" description="MsrB" evidence="6">
    <location>
        <begin position="65"/>
        <end position="186"/>
    </location>
</feature>
<dbReference type="GO" id="GO:0006979">
    <property type="term" value="P:response to oxidative stress"/>
    <property type="evidence" value="ECO:0007669"/>
    <property type="project" value="InterPro"/>
</dbReference>
<evidence type="ECO:0000256" key="1">
    <source>
        <dbReference type="ARBA" id="ARBA00007174"/>
    </source>
</evidence>
<evidence type="ECO:0000256" key="2">
    <source>
        <dbReference type="ARBA" id="ARBA00022723"/>
    </source>
</evidence>
<accession>A0A024UWU4</accession>
<dbReference type="RefSeq" id="XP_008861831.1">
    <property type="nucleotide sequence ID" value="XM_008863609.1"/>
</dbReference>
<comment type="catalytic activity">
    <reaction evidence="5">
        <text>L-methionyl-[protein] + [thioredoxin]-disulfide + H2O = L-methionyl-(R)-S-oxide-[protein] + [thioredoxin]-dithiol</text>
        <dbReference type="Rhea" id="RHEA:24164"/>
        <dbReference type="Rhea" id="RHEA-COMP:10698"/>
        <dbReference type="Rhea" id="RHEA-COMP:10700"/>
        <dbReference type="Rhea" id="RHEA-COMP:12313"/>
        <dbReference type="Rhea" id="RHEA-COMP:12314"/>
        <dbReference type="ChEBI" id="CHEBI:15377"/>
        <dbReference type="ChEBI" id="CHEBI:16044"/>
        <dbReference type="ChEBI" id="CHEBI:29950"/>
        <dbReference type="ChEBI" id="CHEBI:45764"/>
        <dbReference type="ChEBI" id="CHEBI:50058"/>
        <dbReference type="EC" id="1.8.4.12"/>
    </reaction>
</comment>
<dbReference type="InterPro" id="IPR002579">
    <property type="entry name" value="Met_Sox_Rdtase_MsrB_dom"/>
</dbReference>
<dbReference type="EC" id="1.8.4.12" evidence="5"/>
<comment type="similarity">
    <text evidence="1 5">Belongs to the MsrB Met sulfoxide reductase family.</text>
</comment>
<dbReference type="InterPro" id="IPR011057">
    <property type="entry name" value="Mss4-like_sf"/>
</dbReference>
<name>A0A024UWU4_9STRA</name>
<dbReference type="AlphaFoldDB" id="A0A024UWU4"/>
<dbReference type="PROSITE" id="PS51790">
    <property type="entry name" value="MSRB"/>
    <property type="match status" value="1"/>
</dbReference>
<dbReference type="OrthoDB" id="44061at2759"/>
<dbReference type="SUPFAM" id="SSF51316">
    <property type="entry name" value="Mss4-like"/>
    <property type="match status" value="1"/>
</dbReference>
<gene>
    <name evidence="7" type="ORF">H310_00730</name>
</gene>
<comment type="cofactor">
    <cofactor evidence="5">
        <name>Zn(2+)</name>
        <dbReference type="ChEBI" id="CHEBI:29105"/>
    </cofactor>
    <text evidence="5">Binds 1 zinc ion per subunit.</text>
</comment>
<dbReference type="GeneID" id="20077780"/>
<evidence type="ECO:0000256" key="3">
    <source>
        <dbReference type="ARBA" id="ARBA00022833"/>
    </source>
</evidence>
<reference evidence="7" key="1">
    <citation type="submission" date="2013-12" db="EMBL/GenBank/DDBJ databases">
        <title>The Genome Sequence of Aphanomyces invadans NJM9701.</title>
        <authorList>
            <consortium name="The Broad Institute Genomics Platform"/>
            <person name="Russ C."/>
            <person name="Tyler B."/>
            <person name="van West P."/>
            <person name="Dieguez-Uribeondo J."/>
            <person name="Young S.K."/>
            <person name="Zeng Q."/>
            <person name="Gargeya S."/>
            <person name="Fitzgerald M."/>
            <person name="Abouelleil A."/>
            <person name="Alvarado L."/>
            <person name="Chapman S.B."/>
            <person name="Gainer-Dewar J."/>
            <person name="Goldberg J."/>
            <person name="Griggs A."/>
            <person name="Gujja S."/>
            <person name="Hansen M."/>
            <person name="Howarth C."/>
            <person name="Imamovic A."/>
            <person name="Ireland A."/>
            <person name="Larimer J."/>
            <person name="McCowan C."/>
            <person name="Murphy C."/>
            <person name="Pearson M."/>
            <person name="Poon T.W."/>
            <person name="Priest M."/>
            <person name="Roberts A."/>
            <person name="Saif S."/>
            <person name="Shea T."/>
            <person name="Sykes S."/>
            <person name="Wortman J."/>
            <person name="Nusbaum C."/>
            <person name="Birren B."/>
        </authorList>
    </citation>
    <scope>NUCLEOTIDE SEQUENCE [LARGE SCALE GENOMIC DNA]</scope>
    <source>
        <strain evidence="7">NJM9701</strain>
    </source>
</reference>
<dbReference type="Pfam" id="PF01641">
    <property type="entry name" value="SelR"/>
    <property type="match status" value="1"/>
</dbReference>
<protein>
    <recommendedName>
        <fullName evidence="5">Peptide-methionine (R)-S-oxide reductase</fullName>
        <ecNumber evidence="5">1.8.4.12</ecNumber>
    </recommendedName>
</protein>
<organism evidence="7">
    <name type="scientific">Aphanomyces invadans</name>
    <dbReference type="NCBI Taxonomy" id="157072"/>
    <lineage>
        <taxon>Eukaryota</taxon>
        <taxon>Sar</taxon>
        <taxon>Stramenopiles</taxon>
        <taxon>Oomycota</taxon>
        <taxon>Saprolegniomycetes</taxon>
        <taxon>Saprolegniales</taxon>
        <taxon>Verrucalvaceae</taxon>
        <taxon>Aphanomyces</taxon>
    </lineage>
</organism>
<dbReference type="InterPro" id="IPR028427">
    <property type="entry name" value="Met_Sox_Rdtase_MsrB"/>
</dbReference>
<keyword evidence="4 5" id="KW-0560">Oxidoreductase</keyword>
<dbReference type="NCBIfam" id="TIGR00357">
    <property type="entry name" value="peptide-methionine (R)-S-oxide reductase MsrB"/>
    <property type="match status" value="1"/>
</dbReference>
<keyword evidence="3 5" id="KW-0862">Zinc</keyword>
<evidence type="ECO:0000256" key="4">
    <source>
        <dbReference type="ARBA" id="ARBA00023002"/>
    </source>
</evidence>
<evidence type="ECO:0000259" key="6">
    <source>
        <dbReference type="PROSITE" id="PS51790"/>
    </source>
</evidence>
<dbReference type="Gene3D" id="2.170.150.20">
    <property type="entry name" value="Peptide methionine sulfoxide reductase"/>
    <property type="match status" value="1"/>
</dbReference>
<keyword evidence="2 5" id="KW-0479">Metal-binding</keyword>
<dbReference type="EMBL" id="KI913952">
    <property type="protein sequence ID" value="ETW10420.1"/>
    <property type="molecule type" value="Genomic_DNA"/>
</dbReference>
<dbReference type="GO" id="GO:0030091">
    <property type="term" value="P:protein repair"/>
    <property type="evidence" value="ECO:0007669"/>
    <property type="project" value="InterPro"/>
</dbReference>